<dbReference type="STRING" id="150033.RV14_GL000065"/>
<sequence>MKEHEFLKELKGINLLQQALGILNWDIQTGIPEKASK</sequence>
<dbReference type="Proteomes" id="UP000182152">
    <property type="component" value="Unassembled WGS sequence"/>
</dbReference>
<evidence type="ECO:0000313" key="1">
    <source>
        <dbReference type="EMBL" id="OJG83888.1"/>
    </source>
</evidence>
<dbReference type="EMBL" id="JXLB01000001">
    <property type="protein sequence ID" value="OJG83888.1"/>
    <property type="molecule type" value="Genomic_DNA"/>
</dbReference>
<gene>
    <name evidence="1" type="ORF">RV14_GL000065</name>
</gene>
<dbReference type="AlphaFoldDB" id="A0A1L8WS88"/>
<accession>A0A1L8WS88</accession>
<protein>
    <submittedName>
        <fullName evidence="1">Uncharacterized protein</fullName>
    </submittedName>
</protein>
<proteinExistence type="predicted"/>
<comment type="caution">
    <text evidence="1">The sequence shown here is derived from an EMBL/GenBank/DDBJ whole genome shotgun (WGS) entry which is preliminary data.</text>
</comment>
<name>A0A1L8WS88_9ENTE</name>
<evidence type="ECO:0000313" key="2">
    <source>
        <dbReference type="Proteomes" id="UP000182152"/>
    </source>
</evidence>
<keyword evidence="2" id="KW-1185">Reference proteome</keyword>
<reference evidence="1 2" key="1">
    <citation type="submission" date="2014-12" db="EMBL/GenBank/DDBJ databases">
        <title>Draft genome sequences of 29 type strains of Enterococci.</title>
        <authorList>
            <person name="Zhong Z."/>
            <person name="Sun Z."/>
            <person name="Liu W."/>
            <person name="Zhang W."/>
            <person name="Zhang H."/>
        </authorList>
    </citation>
    <scope>NUCLEOTIDE SEQUENCE [LARGE SCALE GENOMIC DNA]</scope>
    <source>
        <strain evidence="1 2">DSM 15687</strain>
    </source>
</reference>
<organism evidence="1 2">
    <name type="scientific">Enterococcus ratti</name>
    <dbReference type="NCBI Taxonomy" id="150033"/>
    <lineage>
        <taxon>Bacteria</taxon>
        <taxon>Bacillati</taxon>
        <taxon>Bacillota</taxon>
        <taxon>Bacilli</taxon>
        <taxon>Lactobacillales</taxon>
        <taxon>Enterococcaceae</taxon>
        <taxon>Enterococcus</taxon>
    </lineage>
</organism>